<proteinExistence type="inferred from homology"/>
<gene>
    <name evidence="12" type="ORF">Clacol_005675</name>
</gene>
<dbReference type="PANTHER" id="PTHR47959">
    <property type="entry name" value="ATP-DEPENDENT RNA HELICASE RHLE-RELATED"/>
    <property type="match status" value="1"/>
</dbReference>
<evidence type="ECO:0000259" key="11">
    <source>
        <dbReference type="PROSITE" id="PS51192"/>
    </source>
</evidence>
<evidence type="ECO:0000256" key="3">
    <source>
        <dbReference type="ARBA" id="ARBA00022741"/>
    </source>
</evidence>
<dbReference type="InterPro" id="IPR014001">
    <property type="entry name" value="Helicase_ATP-bd"/>
</dbReference>
<comment type="caution">
    <text evidence="12">The sequence shown here is derived from an EMBL/GenBank/DDBJ whole genome shotgun (WGS) entry which is preliminary data.</text>
</comment>
<evidence type="ECO:0000313" key="13">
    <source>
        <dbReference type="Proteomes" id="UP001050691"/>
    </source>
</evidence>
<dbReference type="PANTHER" id="PTHR47959:SF21">
    <property type="entry name" value="DEAD-BOX HELICASE 56"/>
    <property type="match status" value="1"/>
</dbReference>
<dbReference type="GO" id="GO:0005524">
    <property type="term" value="F:ATP binding"/>
    <property type="evidence" value="ECO:0007669"/>
    <property type="project" value="UniProtKB-KW"/>
</dbReference>
<protein>
    <recommendedName>
        <fullName evidence="2">RNA helicase</fullName>
        <ecNumber evidence="2">3.6.4.13</ecNumber>
    </recommendedName>
</protein>
<dbReference type="CDD" id="cd17961">
    <property type="entry name" value="DEADc_DDX56"/>
    <property type="match status" value="1"/>
</dbReference>
<feature type="domain" description="Helicase ATP-binding" evidence="11">
    <location>
        <begin position="41"/>
        <end position="224"/>
    </location>
</feature>
<dbReference type="InterPro" id="IPR011545">
    <property type="entry name" value="DEAD/DEAH_box_helicase_dom"/>
</dbReference>
<dbReference type="Gene3D" id="3.40.50.300">
    <property type="entry name" value="P-loop containing nucleotide triphosphate hydrolases"/>
    <property type="match status" value="2"/>
</dbReference>
<comment type="similarity">
    <text evidence="8">Belongs to the DEAD box helicase family. DDX56/DBP9 subfamily.</text>
</comment>
<evidence type="ECO:0000313" key="12">
    <source>
        <dbReference type="EMBL" id="GJJ11442.1"/>
    </source>
</evidence>
<keyword evidence="4" id="KW-0378">Hydrolase</keyword>
<sequence>MSLVEEKLTFASFSNILDARILRALADLGFAHPTLIQAKAIPLALEGKDILARARTGSGKTAAYCIPIIKKISSSKSTFGSSDLVQKTRALILVPTRELAEQVTSHLGLLLKYFENEITVINAASGGTSHLQHILLSDQPDIVVATPTKALALLRSKTLSLAALESLVIDEADLILSYGHDEDVRQILGENYLPKVFQSFLMSATMTKDVETLKGLVLRNPTLNNPQKAILRLEEDEDAAARLNQYSIHCSEVDKFLLTYVILKLRLVKGKCIFFVNGVERCYRLKLFLEQFSIKSCVLNSELPLNSRYHIVQEFNKGVYDYIIATDESAGREEVDSGSDAEAGAEEVGETVENGR</sequence>
<evidence type="ECO:0000256" key="7">
    <source>
        <dbReference type="ARBA" id="ARBA00022884"/>
    </source>
</evidence>
<dbReference type="Proteomes" id="UP001050691">
    <property type="component" value="Unassembled WGS sequence"/>
</dbReference>
<name>A0AAV5ACW5_9AGAM</name>
<evidence type="ECO:0000256" key="6">
    <source>
        <dbReference type="ARBA" id="ARBA00022840"/>
    </source>
</evidence>
<dbReference type="Pfam" id="PF00271">
    <property type="entry name" value="Helicase_C"/>
    <property type="match status" value="1"/>
</dbReference>
<dbReference type="EC" id="3.6.4.13" evidence="2"/>
<feature type="compositionally biased region" description="Acidic residues" evidence="10">
    <location>
        <begin position="336"/>
        <end position="350"/>
    </location>
</feature>
<keyword evidence="7" id="KW-0694">RNA-binding</keyword>
<keyword evidence="13" id="KW-1185">Reference proteome</keyword>
<evidence type="ECO:0000256" key="9">
    <source>
        <dbReference type="ARBA" id="ARBA00047984"/>
    </source>
</evidence>
<dbReference type="InterPro" id="IPR027417">
    <property type="entry name" value="P-loop_NTPase"/>
</dbReference>
<accession>A0AAV5ACW5</accession>
<comment type="catalytic activity">
    <reaction evidence="9">
        <text>ATP + H2O = ADP + phosphate + H(+)</text>
        <dbReference type="Rhea" id="RHEA:13065"/>
        <dbReference type="ChEBI" id="CHEBI:15377"/>
        <dbReference type="ChEBI" id="CHEBI:15378"/>
        <dbReference type="ChEBI" id="CHEBI:30616"/>
        <dbReference type="ChEBI" id="CHEBI:43474"/>
        <dbReference type="ChEBI" id="CHEBI:456216"/>
        <dbReference type="EC" id="3.6.4.13"/>
    </reaction>
</comment>
<comment type="function">
    <text evidence="1">ATP-binding RNA helicase involved in the biogenesis of 60S ribosomal subunits and is required for the normal formation of 25S and 5.8S rRNAs.</text>
</comment>
<dbReference type="AlphaFoldDB" id="A0AAV5ACW5"/>
<dbReference type="SUPFAM" id="SSF52540">
    <property type="entry name" value="P-loop containing nucleoside triphosphate hydrolases"/>
    <property type="match status" value="2"/>
</dbReference>
<dbReference type="PROSITE" id="PS51192">
    <property type="entry name" value="HELICASE_ATP_BIND_1"/>
    <property type="match status" value="1"/>
</dbReference>
<evidence type="ECO:0000256" key="8">
    <source>
        <dbReference type="ARBA" id="ARBA00038041"/>
    </source>
</evidence>
<evidence type="ECO:0000256" key="1">
    <source>
        <dbReference type="ARBA" id="ARBA00003706"/>
    </source>
</evidence>
<dbReference type="GO" id="GO:0003724">
    <property type="term" value="F:RNA helicase activity"/>
    <property type="evidence" value="ECO:0007669"/>
    <property type="project" value="UniProtKB-EC"/>
</dbReference>
<dbReference type="GO" id="GO:0016787">
    <property type="term" value="F:hydrolase activity"/>
    <property type="evidence" value="ECO:0007669"/>
    <property type="project" value="UniProtKB-KW"/>
</dbReference>
<evidence type="ECO:0000256" key="2">
    <source>
        <dbReference type="ARBA" id="ARBA00012552"/>
    </source>
</evidence>
<reference evidence="12" key="1">
    <citation type="submission" date="2021-10" db="EMBL/GenBank/DDBJ databases">
        <title>De novo Genome Assembly of Clathrus columnatus (Basidiomycota, Fungi) Using Illumina and Nanopore Sequence Data.</title>
        <authorList>
            <person name="Ogiso-Tanaka E."/>
            <person name="Itagaki H."/>
            <person name="Hosoya T."/>
            <person name="Hosaka K."/>
        </authorList>
    </citation>
    <scope>NUCLEOTIDE SEQUENCE</scope>
    <source>
        <strain evidence="12">MO-923</strain>
    </source>
</reference>
<keyword evidence="5" id="KW-0347">Helicase</keyword>
<evidence type="ECO:0000256" key="5">
    <source>
        <dbReference type="ARBA" id="ARBA00022806"/>
    </source>
</evidence>
<evidence type="ECO:0000256" key="4">
    <source>
        <dbReference type="ARBA" id="ARBA00022801"/>
    </source>
</evidence>
<evidence type="ECO:0000256" key="10">
    <source>
        <dbReference type="SAM" id="MobiDB-lite"/>
    </source>
</evidence>
<keyword evidence="6" id="KW-0067">ATP-binding</keyword>
<dbReference type="Pfam" id="PF00270">
    <property type="entry name" value="DEAD"/>
    <property type="match status" value="1"/>
</dbReference>
<dbReference type="GO" id="GO:0003723">
    <property type="term" value="F:RNA binding"/>
    <property type="evidence" value="ECO:0007669"/>
    <property type="project" value="UniProtKB-KW"/>
</dbReference>
<keyword evidence="3" id="KW-0547">Nucleotide-binding</keyword>
<organism evidence="12 13">
    <name type="scientific">Clathrus columnatus</name>
    <dbReference type="NCBI Taxonomy" id="1419009"/>
    <lineage>
        <taxon>Eukaryota</taxon>
        <taxon>Fungi</taxon>
        <taxon>Dikarya</taxon>
        <taxon>Basidiomycota</taxon>
        <taxon>Agaricomycotina</taxon>
        <taxon>Agaricomycetes</taxon>
        <taxon>Phallomycetidae</taxon>
        <taxon>Phallales</taxon>
        <taxon>Clathraceae</taxon>
        <taxon>Clathrus</taxon>
    </lineage>
</organism>
<dbReference type="InterPro" id="IPR001650">
    <property type="entry name" value="Helicase_C-like"/>
</dbReference>
<dbReference type="SMART" id="SM00487">
    <property type="entry name" value="DEXDc"/>
    <property type="match status" value="1"/>
</dbReference>
<dbReference type="GO" id="GO:0005829">
    <property type="term" value="C:cytosol"/>
    <property type="evidence" value="ECO:0007669"/>
    <property type="project" value="TreeGrafter"/>
</dbReference>
<dbReference type="InterPro" id="IPR050079">
    <property type="entry name" value="DEAD_box_RNA_helicase"/>
</dbReference>
<dbReference type="EMBL" id="BPWL01000006">
    <property type="protein sequence ID" value="GJJ11442.1"/>
    <property type="molecule type" value="Genomic_DNA"/>
</dbReference>
<feature type="region of interest" description="Disordered" evidence="10">
    <location>
        <begin position="329"/>
        <end position="356"/>
    </location>
</feature>